<dbReference type="SUPFAM" id="SSF53720">
    <property type="entry name" value="ALDH-like"/>
    <property type="match status" value="1"/>
</dbReference>
<dbReference type="Proteomes" id="UP001152798">
    <property type="component" value="Chromosome 4"/>
</dbReference>
<protein>
    <recommendedName>
        <fullName evidence="1">Aldehyde dehydrogenase domain-containing protein</fullName>
    </recommendedName>
</protein>
<evidence type="ECO:0000259" key="1">
    <source>
        <dbReference type="Pfam" id="PF00171"/>
    </source>
</evidence>
<name>A0A9P0HFE4_NEZVI</name>
<dbReference type="Pfam" id="PF00171">
    <property type="entry name" value="Aldedh"/>
    <property type="match status" value="2"/>
</dbReference>
<dbReference type="InterPro" id="IPR015590">
    <property type="entry name" value="Aldehyde_DH_dom"/>
</dbReference>
<dbReference type="InterPro" id="IPR016163">
    <property type="entry name" value="Ald_DH_C"/>
</dbReference>
<evidence type="ECO:0000313" key="3">
    <source>
        <dbReference type="Proteomes" id="UP001152798"/>
    </source>
</evidence>
<sequence length="664" mass="75330">MSVMSDKTVVDIFKSMEIEPVKNSTALLGAKEYLDNYEKSGQKFGRHKHYVGSKSSLHSLPRAAKAELFSNITNVLDKNKDALIALLNLTIYNHDDSTAIIENLCNDCLYYFTNIFVYDEIITTGHLLDIHIQLNEIPILGRLLFPALMLGYSVCLIIHEESHLPFFAFLGDLFKESGCPESTYSLVGTDFPLAEQLLCIKDCSSQQYCPVLIFNDADLDSAVENSLQGAWKYRGKTFYSVTHIFIQEAVYDQVTIRLIEKATQLKEADLFSAAIRHELNGPVDVEHCGSIQVFQPSINHANRIFLGWDPRDLLEDKPYDLGIVIMPFRTRDEGISLANKSRFGCCASVWTESITTANYVSSRLEVNTIWINSHGIIDPSVPLESQKESKVPINGISLLNYLRDFGKPMKEKDIESESSDQTSKTSNNQISKKILDINIKPVYIRNSVHVAVEMARRAYKSLLQFDKTPLLTFLNDLDTVSTFIEEEFGAYNLVDQLKGIYRKSQFGSNSKLLIAKNMNIEWFYEPLGTVWVILSNMYDTAFGDLIKLIYSSLTFGNSVIVTAYSEELQRLVYCAFKLFENARLPDGSLNYLQAKLSEILPDANDFSCNVNARYINKFIFLDKEGSDKFPGFLGQYINVKMENAPDIPFDLYCYMPRVVWIPTI</sequence>
<dbReference type="InterPro" id="IPR016161">
    <property type="entry name" value="Ald_DH/histidinol_DH"/>
</dbReference>
<proteinExistence type="predicted"/>
<dbReference type="PANTHER" id="PTHR11699">
    <property type="entry name" value="ALDEHYDE DEHYDROGENASE-RELATED"/>
    <property type="match status" value="1"/>
</dbReference>
<feature type="domain" description="Aldehyde dehydrogenase" evidence="1">
    <location>
        <begin position="324"/>
        <end position="390"/>
    </location>
</feature>
<dbReference type="EMBL" id="OV725080">
    <property type="protein sequence ID" value="CAH1400641.1"/>
    <property type="molecule type" value="Genomic_DNA"/>
</dbReference>
<gene>
    <name evidence="2" type="ORF">NEZAVI_LOCUS9834</name>
</gene>
<keyword evidence="3" id="KW-1185">Reference proteome</keyword>
<organism evidence="2 3">
    <name type="scientific">Nezara viridula</name>
    <name type="common">Southern green stink bug</name>
    <name type="synonym">Cimex viridulus</name>
    <dbReference type="NCBI Taxonomy" id="85310"/>
    <lineage>
        <taxon>Eukaryota</taxon>
        <taxon>Metazoa</taxon>
        <taxon>Ecdysozoa</taxon>
        <taxon>Arthropoda</taxon>
        <taxon>Hexapoda</taxon>
        <taxon>Insecta</taxon>
        <taxon>Pterygota</taxon>
        <taxon>Neoptera</taxon>
        <taxon>Paraneoptera</taxon>
        <taxon>Hemiptera</taxon>
        <taxon>Heteroptera</taxon>
        <taxon>Panheteroptera</taxon>
        <taxon>Pentatomomorpha</taxon>
        <taxon>Pentatomoidea</taxon>
        <taxon>Pentatomidae</taxon>
        <taxon>Pentatominae</taxon>
        <taxon>Nezara</taxon>
    </lineage>
</organism>
<dbReference type="GO" id="GO:0016620">
    <property type="term" value="F:oxidoreductase activity, acting on the aldehyde or oxo group of donors, NAD or NADP as acceptor"/>
    <property type="evidence" value="ECO:0007669"/>
    <property type="project" value="InterPro"/>
</dbReference>
<dbReference type="OrthoDB" id="6576516at2759"/>
<feature type="domain" description="Aldehyde dehydrogenase" evidence="1">
    <location>
        <begin position="210"/>
        <end position="268"/>
    </location>
</feature>
<evidence type="ECO:0000313" key="2">
    <source>
        <dbReference type="EMBL" id="CAH1400641.1"/>
    </source>
</evidence>
<accession>A0A9P0HFE4</accession>
<dbReference type="Gene3D" id="3.40.309.10">
    <property type="entry name" value="Aldehyde Dehydrogenase, Chain A, domain 2"/>
    <property type="match status" value="2"/>
</dbReference>
<dbReference type="AlphaFoldDB" id="A0A9P0HFE4"/>
<reference evidence="2" key="1">
    <citation type="submission" date="2022-01" db="EMBL/GenBank/DDBJ databases">
        <authorList>
            <person name="King R."/>
        </authorList>
    </citation>
    <scope>NUCLEOTIDE SEQUENCE</scope>
</reference>